<dbReference type="OrthoDB" id="266913at2"/>
<gene>
    <name evidence="3" type="ORF">KDAU_20400</name>
</gene>
<dbReference type="Pfam" id="PF09250">
    <property type="entry name" value="Prim-Pol"/>
    <property type="match status" value="1"/>
</dbReference>
<organism evidence="3 4">
    <name type="scientific">Dictyobacter aurantiacus</name>
    <dbReference type="NCBI Taxonomy" id="1936993"/>
    <lineage>
        <taxon>Bacteria</taxon>
        <taxon>Bacillati</taxon>
        <taxon>Chloroflexota</taxon>
        <taxon>Ktedonobacteria</taxon>
        <taxon>Ktedonobacterales</taxon>
        <taxon>Dictyobacteraceae</taxon>
        <taxon>Dictyobacter</taxon>
    </lineage>
</organism>
<feature type="region of interest" description="Disordered" evidence="1">
    <location>
        <begin position="764"/>
        <end position="803"/>
    </location>
</feature>
<dbReference type="Proteomes" id="UP000287224">
    <property type="component" value="Unassembled WGS sequence"/>
</dbReference>
<evidence type="ECO:0000256" key="1">
    <source>
        <dbReference type="SAM" id="MobiDB-lite"/>
    </source>
</evidence>
<dbReference type="SMART" id="SM00943">
    <property type="entry name" value="Prim-Pol"/>
    <property type="match status" value="1"/>
</dbReference>
<feature type="domain" description="DNA primase/polymerase bifunctional N-terminal" evidence="2">
    <location>
        <begin position="12"/>
        <end position="156"/>
    </location>
</feature>
<dbReference type="EMBL" id="BIFQ01000001">
    <property type="protein sequence ID" value="GCE04711.1"/>
    <property type="molecule type" value="Genomic_DNA"/>
</dbReference>
<name>A0A401ZCU1_9CHLR</name>
<dbReference type="AlphaFoldDB" id="A0A401ZCU1"/>
<reference evidence="4" key="1">
    <citation type="submission" date="2018-12" db="EMBL/GenBank/DDBJ databases">
        <title>Tengunoibacter tsumagoiensis gen. nov., sp. nov., Dictyobacter kobayashii sp. nov., D. alpinus sp. nov., and D. joshuensis sp. nov. and description of Dictyobacteraceae fam. nov. within the order Ktedonobacterales isolated from Tengu-no-mugimeshi.</title>
        <authorList>
            <person name="Wang C.M."/>
            <person name="Zheng Y."/>
            <person name="Sakai Y."/>
            <person name="Toyoda A."/>
            <person name="Minakuchi Y."/>
            <person name="Abe K."/>
            <person name="Yokota A."/>
            <person name="Yabe S."/>
        </authorList>
    </citation>
    <scope>NUCLEOTIDE SEQUENCE [LARGE SCALE GENOMIC DNA]</scope>
    <source>
        <strain evidence="4">S-27</strain>
    </source>
</reference>
<protein>
    <recommendedName>
        <fullName evidence="2">DNA primase/polymerase bifunctional N-terminal domain-containing protein</fullName>
    </recommendedName>
</protein>
<proteinExistence type="predicted"/>
<dbReference type="Gene3D" id="3.30.720.160">
    <property type="entry name" value="Bifunctional DNA primase/polymerase, N-terminal"/>
    <property type="match status" value="1"/>
</dbReference>
<dbReference type="CDD" id="cd04859">
    <property type="entry name" value="Prim_Pol"/>
    <property type="match status" value="1"/>
</dbReference>
<dbReference type="RefSeq" id="WP_126595833.1">
    <property type="nucleotide sequence ID" value="NZ_BIFQ01000001.1"/>
</dbReference>
<dbReference type="InterPro" id="IPR015330">
    <property type="entry name" value="DNA_primase/pol_bifunc_N"/>
</dbReference>
<evidence type="ECO:0000313" key="3">
    <source>
        <dbReference type="EMBL" id="GCE04711.1"/>
    </source>
</evidence>
<evidence type="ECO:0000259" key="2">
    <source>
        <dbReference type="SMART" id="SM00943"/>
    </source>
</evidence>
<evidence type="ECO:0000313" key="4">
    <source>
        <dbReference type="Proteomes" id="UP000287224"/>
    </source>
</evidence>
<dbReference type="SUPFAM" id="SSF56747">
    <property type="entry name" value="Prim-pol domain"/>
    <property type="match status" value="1"/>
</dbReference>
<keyword evidence="4" id="KW-1185">Reference proteome</keyword>
<comment type="caution">
    <text evidence="3">The sequence shown here is derived from an EMBL/GenBank/DDBJ whole genome shotgun (WGS) entry which is preliminary data.</text>
</comment>
<sequence length="803" mass="88583">MTTVYNTTAALAKEYTNRGWSVVPIPHGQKRPLQPEWQRGGFTENDFNPGDNIGILLGAISGGLVDVDLDCAETIEIAPEYLPPTAMIHGRASKPDSHYWYRVIDTIPEKVTRYKDVNGDTLIELRSTGGQTVVPPSIHPSREPLVWSDNGDPGAVTYKSLDRAVRLIAAIALVARHWPNEGGRHDCALALAGYLKRGGMDDGAVVSLINRAAELAGDEEGLDRRKAAMDTVQKLASGMTATGGPSLSAILGEVVVQKLREWLELTTNPLQASATGDQNQQGRIAATDIMLRLATESGAEFFVDNEGTAYARVPVENHKEIYPVNKMICRDWLADMYYRSTGRAANSQAVQDTVNTLSSLARASKKQENVYIRHAYHNGNIYIDLGDSTWRVVEISSTGWRILETSPVAFRRPKGIAALPDPVRGGTLNELKQFINISSEQDWVLLQSWLIGSVHPTGPYPILIISGPAGSAKSTTAKVLRALVDPNISPLRDTPKDRGDLAVRANNNWILIFDNLSFVQTWFSDALCVLATGGGFSTRKLYSDDDESIFDSKRPSIITGIDDLATRGDLLDRSIILSSQRVPQYKPESEFLEDFNEARPRIMGALYDAVASSLARMKETKLNSSYRMADFAKWATAAEQALGHAGGTFETAYAQNREGTNSIVVESSPVARAIVDFMDNKKTWTGTMKELLVEISSHKDVSEYSKEWPQNEIKLGNKIKQIETNLKEQGIEIQRPPRSGRARRITITNTEYTPPKMYDNLHLDGDGFVTRSTPQRNPFKPPFAADLEGSNDKNDECDDSHSF</sequence>
<accession>A0A401ZCU1</accession>
<feature type="compositionally biased region" description="Basic and acidic residues" evidence="1">
    <location>
        <begin position="790"/>
        <end position="803"/>
    </location>
</feature>